<evidence type="ECO:0000256" key="1">
    <source>
        <dbReference type="ARBA" id="ARBA00006068"/>
    </source>
</evidence>
<reference evidence="4" key="1">
    <citation type="submission" date="2017-01" db="EMBL/GenBank/DDBJ databases">
        <authorList>
            <person name="Varghese N."/>
            <person name="Submissions S."/>
        </authorList>
    </citation>
    <scope>NUCLEOTIDE SEQUENCE [LARGE SCALE GENOMIC DNA]</scope>
    <source>
        <strain evidence="4">DSM 45196</strain>
    </source>
</reference>
<feature type="domain" description="Cell envelope-related transcriptional attenuator" evidence="2">
    <location>
        <begin position="76"/>
        <end position="219"/>
    </location>
</feature>
<dbReference type="Proteomes" id="UP000186795">
    <property type="component" value="Unassembled WGS sequence"/>
</dbReference>
<organism evidence="3 4">
    <name type="scientific">Kroppenstedtia eburnea</name>
    <dbReference type="NCBI Taxonomy" id="714067"/>
    <lineage>
        <taxon>Bacteria</taxon>
        <taxon>Bacillati</taxon>
        <taxon>Bacillota</taxon>
        <taxon>Bacilli</taxon>
        <taxon>Bacillales</taxon>
        <taxon>Thermoactinomycetaceae</taxon>
        <taxon>Kroppenstedtia</taxon>
    </lineage>
</organism>
<evidence type="ECO:0000313" key="3">
    <source>
        <dbReference type="EMBL" id="SIT08785.1"/>
    </source>
</evidence>
<evidence type="ECO:0000259" key="2">
    <source>
        <dbReference type="Pfam" id="PF03816"/>
    </source>
</evidence>
<gene>
    <name evidence="3" type="ORF">SAMN05421790_11240</name>
</gene>
<dbReference type="PANTHER" id="PTHR33392">
    <property type="entry name" value="POLYISOPRENYL-TEICHOIC ACID--PEPTIDOGLYCAN TEICHOIC ACID TRANSFERASE TAGU"/>
    <property type="match status" value="1"/>
</dbReference>
<dbReference type="InterPro" id="IPR004474">
    <property type="entry name" value="LytR_CpsA_psr"/>
</dbReference>
<keyword evidence="4" id="KW-1185">Reference proteome</keyword>
<proteinExistence type="inferred from homology"/>
<dbReference type="RefSeq" id="WP_040387462.1">
    <property type="nucleotide sequence ID" value="NZ_CP048103.1"/>
</dbReference>
<dbReference type="InterPro" id="IPR050922">
    <property type="entry name" value="LytR/CpsA/Psr_CW_biosynth"/>
</dbReference>
<accession>A0A1N7PDS1</accession>
<dbReference type="OrthoDB" id="27330at2"/>
<dbReference type="AlphaFoldDB" id="A0A1N7PDS1"/>
<sequence>MKWLKIFSVLFLLVVGGAGGYGWYLYSSMKETASQIYEPKEQKKSDLREEEVSVHRQDPISILILGVDERKGDKGRSDTMVILTVNPRTDSSLMFNIPRDTRTEIAGRGTQDKINHAYAFGGVPMAVETVESFLKVPIDYYIKVNMKGFADIIDTLDGVDVNNPFAFDYKGTPFPEGPIHLNGKEALMYTRMRYEDPRGDLGRNDRQRQVLKAVITKAARPSILMDLSSLLGNLGTNVKTNISPEELQQMAVDYRSATRQMETLEVKGTGTKINGIYYYQVTEAERERIGQKMRGTLELN</sequence>
<comment type="similarity">
    <text evidence="1">Belongs to the LytR/CpsA/Psr (LCP) family.</text>
</comment>
<dbReference type="Pfam" id="PF03816">
    <property type="entry name" value="LytR_cpsA_psr"/>
    <property type="match status" value="1"/>
</dbReference>
<dbReference type="PANTHER" id="PTHR33392:SF6">
    <property type="entry name" value="POLYISOPRENYL-TEICHOIC ACID--PEPTIDOGLYCAN TEICHOIC ACID TRANSFERASE TAGU"/>
    <property type="match status" value="1"/>
</dbReference>
<protein>
    <submittedName>
        <fullName evidence="3">Transcriptional attenuator, LytR family</fullName>
    </submittedName>
</protein>
<dbReference type="Gene3D" id="3.40.630.190">
    <property type="entry name" value="LCP protein"/>
    <property type="match status" value="1"/>
</dbReference>
<name>A0A1N7PDS1_9BACL</name>
<dbReference type="EMBL" id="FTOD01000012">
    <property type="protein sequence ID" value="SIT08785.1"/>
    <property type="molecule type" value="Genomic_DNA"/>
</dbReference>
<evidence type="ECO:0000313" key="4">
    <source>
        <dbReference type="Proteomes" id="UP000186795"/>
    </source>
</evidence>
<dbReference type="NCBIfam" id="TIGR00350">
    <property type="entry name" value="lytR_cpsA_psr"/>
    <property type="match status" value="1"/>
</dbReference>